<dbReference type="RefSeq" id="XP_008025518.1">
    <property type="nucleotide sequence ID" value="XM_008027327.1"/>
</dbReference>
<feature type="chain" id="PRO_5004343006" evidence="1">
    <location>
        <begin position="19"/>
        <end position="152"/>
    </location>
</feature>
<proteinExistence type="predicted"/>
<evidence type="ECO:0000313" key="3">
    <source>
        <dbReference type="Proteomes" id="UP000016935"/>
    </source>
</evidence>
<protein>
    <submittedName>
        <fullName evidence="2">Uncharacterized protein</fullName>
    </submittedName>
</protein>
<organism evidence="2 3">
    <name type="scientific">Exserohilum turcicum (strain 28A)</name>
    <name type="common">Northern leaf blight fungus</name>
    <name type="synonym">Setosphaeria turcica</name>
    <dbReference type="NCBI Taxonomy" id="671987"/>
    <lineage>
        <taxon>Eukaryota</taxon>
        <taxon>Fungi</taxon>
        <taxon>Dikarya</taxon>
        <taxon>Ascomycota</taxon>
        <taxon>Pezizomycotina</taxon>
        <taxon>Dothideomycetes</taxon>
        <taxon>Pleosporomycetidae</taxon>
        <taxon>Pleosporales</taxon>
        <taxon>Pleosporineae</taxon>
        <taxon>Pleosporaceae</taxon>
        <taxon>Exserohilum</taxon>
    </lineage>
</organism>
<evidence type="ECO:0000313" key="2">
    <source>
        <dbReference type="EMBL" id="EOA86978.1"/>
    </source>
</evidence>
<reference evidence="2 3" key="1">
    <citation type="journal article" date="2012" name="PLoS Pathog.">
        <title>Diverse lifestyles and strategies of plant pathogenesis encoded in the genomes of eighteen Dothideomycetes fungi.</title>
        <authorList>
            <person name="Ohm R.A."/>
            <person name="Feau N."/>
            <person name="Henrissat B."/>
            <person name="Schoch C.L."/>
            <person name="Horwitz B.A."/>
            <person name="Barry K.W."/>
            <person name="Condon B.J."/>
            <person name="Copeland A.C."/>
            <person name="Dhillon B."/>
            <person name="Glaser F."/>
            <person name="Hesse C.N."/>
            <person name="Kosti I."/>
            <person name="LaButti K."/>
            <person name="Lindquist E.A."/>
            <person name="Lucas S."/>
            <person name="Salamov A.A."/>
            <person name="Bradshaw R.E."/>
            <person name="Ciuffetti L."/>
            <person name="Hamelin R.C."/>
            <person name="Kema G.H.J."/>
            <person name="Lawrence C."/>
            <person name="Scott J.A."/>
            <person name="Spatafora J.W."/>
            <person name="Turgeon B.G."/>
            <person name="de Wit P.J.G.M."/>
            <person name="Zhong S."/>
            <person name="Goodwin S.B."/>
            <person name="Grigoriev I.V."/>
        </authorList>
    </citation>
    <scope>NUCLEOTIDE SEQUENCE [LARGE SCALE GENOMIC DNA]</scope>
    <source>
        <strain evidence="3">28A</strain>
    </source>
</reference>
<dbReference type="EMBL" id="KB908592">
    <property type="protein sequence ID" value="EOA86978.1"/>
    <property type="molecule type" value="Genomic_DNA"/>
</dbReference>
<reference evidence="2 3" key="2">
    <citation type="journal article" date="2013" name="PLoS Genet.">
        <title>Comparative genome structure, secondary metabolite, and effector coding capacity across Cochliobolus pathogens.</title>
        <authorList>
            <person name="Condon B.J."/>
            <person name="Leng Y."/>
            <person name="Wu D."/>
            <person name="Bushley K.E."/>
            <person name="Ohm R.A."/>
            <person name="Otillar R."/>
            <person name="Martin J."/>
            <person name="Schackwitz W."/>
            <person name="Grimwood J."/>
            <person name="MohdZainudin N."/>
            <person name="Xue C."/>
            <person name="Wang R."/>
            <person name="Manning V.A."/>
            <person name="Dhillon B."/>
            <person name="Tu Z.J."/>
            <person name="Steffenson B.J."/>
            <person name="Salamov A."/>
            <person name="Sun H."/>
            <person name="Lowry S."/>
            <person name="LaButti K."/>
            <person name="Han J."/>
            <person name="Copeland A."/>
            <person name="Lindquist E."/>
            <person name="Barry K."/>
            <person name="Schmutz J."/>
            <person name="Baker S.E."/>
            <person name="Ciuffetti L.M."/>
            <person name="Grigoriev I.V."/>
            <person name="Zhong S."/>
            <person name="Turgeon B.G."/>
        </authorList>
    </citation>
    <scope>NUCLEOTIDE SEQUENCE [LARGE SCALE GENOMIC DNA]</scope>
    <source>
        <strain evidence="3">28A</strain>
    </source>
</reference>
<evidence type="ECO:0000256" key="1">
    <source>
        <dbReference type="SAM" id="SignalP"/>
    </source>
</evidence>
<dbReference type="Proteomes" id="UP000016935">
    <property type="component" value="Unassembled WGS sequence"/>
</dbReference>
<keyword evidence="1" id="KW-0732">Signal</keyword>
<dbReference type="eggNOG" id="ENOG502SUY1">
    <property type="taxonomic scope" value="Eukaryota"/>
</dbReference>
<dbReference type="AlphaFoldDB" id="R0K1E5"/>
<dbReference type="STRING" id="671987.R0K1E5"/>
<accession>R0K1E5</accession>
<feature type="signal peptide" evidence="1">
    <location>
        <begin position="1"/>
        <end position="18"/>
    </location>
</feature>
<gene>
    <name evidence="2" type="ORF">SETTUDRAFT_163068</name>
</gene>
<name>R0K1E5_EXST2</name>
<dbReference type="OrthoDB" id="3648350at2759"/>
<dbReference type="HOGENOM" id="CLU_136928_0_0_1"/>
<dbReference type="GeneID" id="19398643"/>
<keyword evidence="3" id="KW-1185">Reference proteome</keyword>
<sequence length="152" mass="15279">MLGRILVPFLAMQVLVSATPQQGRSASDVKITSLEQNGTSTQGIGNVAAAGNLTPFGGIGVGCGINWKADTSYGGGLQAGSKDFGLGGGFTIKPDSLEFSAGIGLNEAGVSANVQFAGGKDGSMQLSFNTSARIVCTPATEGQFTILTCKTA</sequence>